<keyword evidence="2" id="KW-1185">Reference proteome</keyword>
<comment type="caution">
    <text evidence="1">The sequence shown here is derived from an EMBL/GenBank/DDBJ whole genome shotgun (WGS) entry which is preliminary data.</text>
</comment>
<dbReference type="RefSeq" id="WP_307625546.1">
    <property type="nucleotide sequence ID" value="NZ_JAUSZS010000002.1"/>
</dbReference>
<evidence type="ECO:0000313" key="1">
    <source>
        <dbReference type="EMBL" id="MDQ0931482.1"/>
    </source>
</evidence>
<evidence type="ECO:0000313" key="2">
    <source>
        <dbReference type="Proteomes" id="UP001223072"/>
    </source>
</evidence>
<protein>
    <submittedName>
        <fullName evidence="1">Uncharacterized protein</fullName>
    </submittedName>
</protein>
<gene>
    <name evidence="1" type="ORF">QFZ49_001389</name>
</gene>
<accession>A0ABU0RHL4</accession>
<dbReference type="Proteomes" id="UP001223072">
    <property type="component" value="Unassembled WGS sequence"/>
</dbReference>
<proteinExistence type="predicted"/>
<organism evidence="1 2">
    <name type="scientific">Streptomyces turgidiscabies</name>
    <dbReference type="NCBI Taxonomy" id="85558"/>
    <lineage>
        <taxon>Bacteria</taxon>
        <taxon>Bacillati</taxon>
        <taxon>Actinomycetota</taxon>
        <taxon>Actinomycetes</taxon>
        <taxon>Kitasatosporales</taxon>
        <taxon>Streptomycetaceae</taxon>
        <taxon>Streptomyces</taxon>
    </lineage>
</organism>
<sequence length="133" mass="13674">MVTARSPWRTARARSHSGPVRVLTFAVLLFGLLLAHGATAESAMGHLSTGAQVRGAFLAVVTDGHMDHGFQLPAEHCASGQSQQGSTGASPCFAVSVREPGVFASADPRPGRAGVDLRGAAAVAMRASVVQRV</sequence>
<dbReference type="EMBL" id="JAUSZS010000002">
    <property type="protein sequence ID" value="MDQ0931482.1"/>
    <property type="molecule type" value="Genomic_DNA"/>
</dbReference>
<name>A0ABU0RHL4_9ACTN</name>
<reference evidence="1 2" key="1">
    <citation type="submission" date="2023-07" db="EMBL/GenBank/DDBJ databases">
        <title>Comparative genomics of wheat-associated soil bacteria to identify genetic determinants of phenazine resistance.</title>
        <authorList>
            <person name="Mouncey N."/>
        </authorList>
    </citation>
    <scope>NUCLEOTIDE SEQUENCE [LARGE SCALE GENOMIC DNA]</scope>
    <source>
        <strain evidence="1 2">W2I16</strain>
    </source>
</reference>